<keyword evidence="1" id="KW-0472">Membrane</keyword>
<feature type="transmembrane region" description="Helical" evidence="1">
    <location>
        <begin position="29"/>
        <end position="49"/>
    </location>
</feature>
<protein>
    <submittedName>
        <fullName evidence="2">Uncharacterized protein</fullName>
    </submittedName>
</protein>
<proteinExistence type="predicted"/>
<keyword evidence="1" id="KW-1133">Transmembrane helix</keyword>
<evidence type="ECO:0000256" key="1">
    <source>
        <dbReference type="SAM" id="Phobius"/>
    </source>
</evidence>
<organism evidence="2 3">
    <name type="scientific">Streptomyces lonegramiae</name>
    <dbReference type="NCBI Taxonomy" id="3075524"/>
    <lineage>
        <taxon>Bacteria</taxon>
        <taxon>Bacillati</taxon>
        <taxon>Actinomycetota</taxon>
        <taxon>Actinomycetes</taxon>
        <taxon>Kitasatosporales</taxon>
        <taxon>Streptomycetaceae</taxon>
        <taxon>Streptomyces</taxon>
    </lineage>
</organism>
<keyword evidence="1" id="KW-0812">Transmembrane</keyword>
<accession>A0ABU2XKT0</accession>
<reference evidence="2" key="1">
    <citation type="submission" date="2024-05" db="EMBL/GenBank/DDBJ databases">
        <title>30 novel species of actinomycetes from the DSMZ collection.</title>
        <authorList>
            <person name="Nouioui I."/>
        </authorList>
    </citation>
    <scope>NUCLEOTIDE SEQUENCE</scope>
    <source>
        <strain evidence="2">DSM 41529</strain>
    </source>
</reference>
<gene>
    <name evidence="2" type="ORF">RND15_27930</name>
</gene>
<dbReference type="Proteomes" id="UP001180754">
    <property type="component" value="Unassembled WGS sequence"/>
</dbReference>
<keyword evidence="3" id="KW-1185">Reference proteome</keyword>
<comment type="caution">
    <text evidence="2">The sequence shown here is derived from an EMBL/GenBank/DDBJ whole genome shotgun (WGS) entry which is preliminary data.</text>
</comment>
<evidence type="ECO:0000313" key="2">
    <source>
        <dbReference type="EMBL" id="MDT0546511.1"/>
    </source>
</evidence>
<sequence>MKSLLWAVLAIALVANVFTSITLSGVTQMLVSVGTGVVVLGSAAGLYVLRDKHAG</sequence>
<dbReference type="RefSeq" id="WP_311726992.1">
    <property type="nucleotide sequence ID" value="NZ_JAVRFD010000015.1"/>
</dbReference>
<name>A0ABU2XKT0_9ACTN</name>
<dbReference type="EMBL" id="JAVRFD010000015">
    <property type="protein sequence ID" value="MDT0546511.1"/>
    <property type="molecule type" value="Genomic_DNA"/>
</dbReference>
<evidence type="ECO:0000313" key="3">
    <source>
        <dbReference type="Proteomes" id="UP001180754"/>
    </source>
</evidence>